<feature type="domain" description="HTH luxR-type" evidence="4">
    <location>
        <begin position="169"/>
        <end position="239"/>
    </location>
</feature>
<dbReference type="SUPFAM" id="SSF46894">
    <property type="entry name" value="C-terminal effector domain of the bipartite response regulators"/>
    <property type="match status" value="1"/>
</dbReference>
<organism evidence="5 6">
    <name type="scientific">Microbispora maris</name>
    <dbReference type="NCBI Taxonomy" id="3144104"/>
    <lineage>
        <taxon>Bacteria</taxon>
        <taxon>Bacillati</taxon>
        <taxon>Actinomycetota</taxon>
        <taxon>Actinomycetes</taxon>
        <taxon>Streptosporangiales</taxon>
        <taxon>Streptosporangiaceae</taxon>
        <taxon>Microbispora</taxon>
    </lineage>
</organism>
<dbReference type="InterPro" id="IPR016032">
    <property type="entry name" value="Sig_transdc_resp-reg_C-effctor"/>
</dbReference>
<evidence type="ECO:0000313" key="5">
    <source>
        <dbReference type="EMBL" id="MEN3537396.1"/>
    </source>
</evidence>
<evidence type="ECO:0000256" key="1">
    <source>
        <dbReference type="ARBA" id="ARBA00023015"/>
    </source>
</evidence>
<evidence type="ECO:0000259" key="4">
    <source>
        <dbReference type="PROSITE" id="PS50043"/>
    </source>
</evidence>
<dbReference type="Pfam" id="PF00196">
    <property type="entry name" value="GerE"/>
    <property type="match status" value="1"/>
</dbReference>
<keyword evidence="3" id="KW-0804">Transcription</keyword>
<dbReference type="PANTHER" id="PTHR43214:SF24">
    <property type="entry name" value="TRANSCRIPTIONAL REGULATORY PROTEIN NARL-RELATED"/>
    <property type="match status" value="1"/>
</dbReference>
<dbReference type="InterPro" id="IPR036388">
    <property type="entry name" value="WH-like_DNA-bd_sf"/>
</dbReference>
<evidence type="ECO:0000256" key="3">
    <source>
        <dbReference type="ARBA" id="ARBA00023163"/>
    </source>
</evidence>
<comment type="caution">
    <text evidence="5">The sequence shown here is derived from an EMBL/GenBank/DDBJ whole genome shotgun (WGS) entry which is preliminary data.</text>
</comment>
<dbReference type="PROSITE" id="PS50043">
    <property type="entry name" value="HTH_LUXR_2"/>
    <property type="match status" value="1"/>
</dbReference>
<dbReference type="SMART" id="SM00421">
    <property type="entry name" value="HTH_LUXR"/>
    <property type="match status" value="1"/>
</dbReference>
<reference evidence="5 6" key="1">
    <citation type="submission" date="2024-05" db="EMBL/GenBank/DDBJ databases">
        <title>Microbispora sp.ZYX-F-249.</title>
        <authorList>
            <person name="Xie H."/>
        </authorList>
    </citation>
    <scope>NUCLEOTIDE SEQUENCE [LARGE SCALE GENOMIC DNA]</scope>
    <source>
        <strain evidence="5 6">ZYX-F-249</strain>
    </source>
</reference>
<proteinExistence type="predicted"/>
<dbReference type="PRINTS" id="PR00038">
    <property type="entry name" value="HTHLUXR"/>
</dbReference>
<keyword evidence="2" id="KW-0238">DNA-binding</keyword>
<gene>
    <name evidence="5" type="ORF">AAH991_19950</name>
</gene>
<keyword evidence="1" id="KW-0805">Transcription regulation</keyword>
<evidence type="ECO:0000313" key="6">
    <source>
        <dbReference type="Proteomes" id="UP001447516"/>
    </source>
</evidence>
<name>A0ABV0AS25_9ACTN</name>
<dbReference type="InterPro" id="IPR000792">
    <property type="entry name" value="Tscrpt_reg_LuxR_C"/>
</dbReference>
<protein>
    <submittedName>
        <fullName evidence="5">LuxR C-terminal-related transcriptional regulator</fullName>
    </submittedName>
</protein>
<dbReference type="Proteomes" id="UP001447516">
    <property type="component" value="Unassembled WGS sequence"/>
</dbReference>
<sequence>MDTGTTQLAQLALQLEHAVDKLRGIPVGVELVDDNELVQRRILEAAHTARELRAMHPVGSTDRGRQEQRSRRRVLDALQRGMEMRTIVHASVLDDPGKAARIRELHSSGDLHRVVDEPIQQLLVFDRTVAFVRTTPVAYSPGALLIRQPTLITMLVDLFEHMWRKARDVTEPVQRLTAREREVLDLIAEGRSNSAVARALSITEAAVGKHVASVFAKLELPATEDVNRRVLAVLAYLRGTAR</sequence>
<dbReference type="InterPro" id="IPR039420">
    <property type="entry name" value="WalR-like"/>
</dbReference>
<evidence type="ECO:0000256" key="2">
    <source>
        <dbReference type="ARBA" id="ARBA00023125"/>
    </source>
</evidence>
<keyword evidence="6" id="KW-1185">Reference proteome</keyword>
<dbReference type="PANTHER" id="PTHR43214">
    <property type="entry name" value="TWO-COMPONENT RESPONSE REGULATOR"/>
    <property type="match status" value="1"/>
</dbReference>
<dbReference type="EMBL" id="JBDJAW010000016">
    <property type="protein sequence ID" value="MEN3537396.1"/>
    <property type="molecule type" value="Genomic_DNA"/>
</dbReference>
<dbReference type="CDD" id="cd06170">
    <property type="entry name" value="LuxR_C_like"/>
    <property type="match status" value="1"/>
</dbReference>
<dbReference type="Gene3D" id="1.10.10.10">
    <property type="entry name" value="Winged helix-like DNA-binding domain superfamily/Winged helix DNA-binding domain"/>
    <property type="match status" value="1"/>
</dbReference>
<dbReference type="RefSeq" id="WP_346227372.1">
    <property type="nucleotide sequence ID" value="NZ_JBDJAW010000016.1"/>
</dbReference>
<accession>A0ABV0AS25</accession>